<dbReference type="RefSeq" id="WP_160380656.1">
    <property type="nucleotide sequence ID" value="NZ_WNXQ01000001.1"/>
</dbReference>
<keyword evidence="2" id="KW-1185">Reference proteome</keyword>
<dbReference type="Proteomes" id="UP000443843">
    <property type="component" value="Unassembled WGS sequence"/>
</dbReference>
<comment type="caution">
    <text evidence="1">The sequence shown here is derived from an EMBL/GenBank/DDBJ whole genome shotgun (WGS) entry which is preliminary data.</text>
</comment>
<gene>
    <name evidence="1" type="ORF">GLS40_00570</name>
</gene>
<evidence type="ECO:0000313" key="1">
    <source>
        <dbReference type="EMBL" id="MWB76509.1"/>
    </source>
</evidence>
<evidence type="ECO:0000313" key="2">
    <source>
        <dbReference type="Proteomes" id="UP000443843"/>
    </source>
</evidence>
<organism evidence="1 2">
    <name type="scientific">Pseudooceanicola pacificus</name>
    <dbReference type="NCBI Taxonomy" id="2676438"/>
    <lineage>
        <taxon>Bacteria</taxon>
        <taxon>Pseudomonadati</taxon>
        <taxon>Pseudomonadota</taxon>
        <taxon>Alphaproteobacteria</taxon>
        <taxon>Rhodobacterales</taxon>
        <taxon>Paracoccaceae</taxon>
        <taxon>Pseudooceanicola</taxon>
    </lineage>
</organism>
<dbReference type="AlphaFoldDB" id="A0A844WCS7"/>
<protein>
    <submittedName>
        <fullName evidence="1">Uncharacterized protein</fullName>
    </submittedName>
</protein>
<proteinExistence type="predicted"/>
<dbReference type="EMBL" id="WNXQ01000001">
    <property type="protein sequence ID" value="MWB76509.1"/>
    <property type="molecule type" value="Genomic_DNA"/>
</dbReference>
<name>A0A844WCS7_9RHOB</name>
<reference evidence="1 2" key="1">
    <citation type="submission" date="2019-11" db="EMBL/GenBank/DDBJ databases">
        <title>Pseudooceanicola pacifica sp. nov., isolated from deep-sea sediment of the Pacific Ocean.</title>
        <authorList>
            <person name="Lyu L."/>
        </authorList>
    </citation>
    <scope>NUCLEOTIDE SEQUENCE [LARGE SCALE GENOMIC DNA]</scope>
    <source>
        <strain evidence="1 2">216_PA32_1</strain>
    </source>
</reference>
<sequence>MIYDFDMFSIVPKDLQPISCRQGLPRQMAAQQMALFRDPDTVGALLRADDVVRDMFVSAGFGLRPWRSGAPSGFYRTEDSYGRTRTMMRLSDLLQQARPEIDTLDWAGFDIQALTDCYATARPMTEAEMMAHSQARAREIPPSGPGAGLQILRATSTFMASFVVYGCLGTMLA</sequence>
<accession>A0A844WCS7</accession>